<dbReference type="Proteomes" id="UP001461498">
    <property type="component" value="Unassembled WGS sequence"/>
</dbReference>
<proteinExistence type="predicted"/>
<reference evidence="1 2" key="1">
    <citation type="submission" date="2022-12" db="EMBL/GenBank/DDBJ databases">
        <title>Chromosome-level genome assembly of true bugs.</title>
        <authorList>
            <person name="Ma L."/>
            <person name="Li H."/>
        </authorList>
    </citation>
    <scope>NUCLEOTIDE SEQUENCE [LARGE SCALE GENOMIC DNA]</scope>
    <source>
        <strain evidence="1">Lab_2022b</strain>
    </source>
</reference>
<comment type="caution">
    <text evidence="1">The sequence shown here is derived from an EMBL/GenBank/DDBJ whole genome shotgun (WGS) entry which is preliminary data.</text>
</comment>
<protein>
    <submittedName>
        <fullName evidence="1">Uncharacterized protein</fullName>
    </submittedName>
</protein>
<accession>A0AAW1CS88</accession>
<evidence type="ECO:0000313" key="2">
    <source>
        <dbReference type="Proteomes" id="UP001461498"/>
    </source>
</evidence>
<organism evidence="1 2">
    <name type="scientific">Rhynocoris fuscipes</name>
    <dbReference type="NCBI Taxonomy" id="488301"/>
    <lineage>
        <taxon>Eukaryota</taxon>
        <taxon>Metazoa</taxon>
        <taxon>Ecdysozoa</taxon>
        <taxon>Arthropoda</taxon>
        <taxon>Hexapoda</taxon>
        <taxon>Insecta</taxon>
        <taxon>Pterygota</taxon>
        <taxon>Neoptera</taxon>
        <taxon>Paraneoptera</taxon>
        <taxon>Hemiptera</taxon>
        <taxon>Heteroptera</taxon>
        <taxon>Panheteroptera</taxon>
        <taxon>Cimicomorpha</taxon>
        <taxon>Reduviidae</taxon>
        <taxon>Harpactorinae</taxon>
        <taxon>Harpactorini</taxon>
        <taxon>Rhynocoris</taxon>
    </lineage>
</organism>
<dbReference type="EMBL" id="JAPXFL010000010">
    <property type="protein sequence ID" value="KAK9500459.1"/>
    <property type="molecule type" value="Genomic_DNA"/>
</dbReference>
<evidence type="ECO:0000313" key="1">
    <source>
        <dbReference type="EMBL" id="KAK9500459.1"/>
    </source>
</evidence>
<dbReference type="AlphaFoldDB" id="A0AAW1CS88"/>
<sequence>MDHLLFLKKSKLNVSRYGKPDGRRQIAESSELNHHESVTSRKSDLIINSLWKLYKMVNSGVDMERYITTVLNNYLM</sequence>
<name>A0AAW1CS88_9HEMI</name>
<keyword evidence="2" id="KW-1185">Reference proteome</keyword>
<gene>
    <name evidence="1" type="ORF">O3M35_001717</name>
</gene>